<accession>A0ABQ3J9Q3</accession>
<evidence type="ECO:0000313" key="2">
    <source>
        <dbReference type="Proteomes" id="UP000609802"/>
    </source>
</evidence>
<proteinExistence type="predicted"/>
<name>A0ABQ3J9Q3_9RHOB</name>
<sequence>MNKLRADTIHQGGDIALSDFRRQDVTSMETQRNAMLVSSHPRPLNGPDRFPDLSALAGWFQHGAKARLCRQSAFVAKDESDEVQQDLGCQDLRAF</sequence>
<protein>
    <submittedName>
        <fullName evidence="1">Uncharacterized protein</fullName>
    </submittedName>
</protein>
<keyword evidence="2" id="KW-1185">Reference proteome</keyword>
<gene>
    <name evidence="1" type="ORF">GCM10016455_28830</name>
</gene>
<organism evidence="1 2">
    <name type="scientific">Aliiroseovarius zhejiangensis</name>
    <dbReference type="NCBI Taxonomy" id="1632025"/>
    <lineage>
        <taxon>Bacteria</taxon>
        <taxon>Pseudomonadati</taxon>
        <taxon>Pseudomonadota</taxon>
        <taxon>Alphaproteobacteria</taxon>
        <taxon>Rhodobacterales</taxon>
        <taxon>Paracoccaceae</taxon>
        <taxon>Aliiroseovarius</taxon>
    </lineage>
</organism>
<comment type="caution">
    <text evidence="1">The sequence shown here is derived from an EMBL/GenBank/DDBJ whole genome shotgun (WGS) entry which is preliminary data.</text>
</comment>
<reference evidence="2" key="1">
    <citation type="journal article" date="2019" name="Int. J. Syst. Evol. Microbiol.">
        <title>The Global Catalogue of Microorganisms (GCM) 10K type strain sequencing project: providing services to taxonomists for standard genome sequencing and annotation.</title>
        <authorList>
            <consortium name="The Broad Institute Genomics Platform"/>
            <consortium name="The Broad Institute Genome Sequencing Center for Infectious Disease"/>
            <person name="Wu L."/>
            <person name="Ma J."/>
        </authorList>
    </citation>
    <scope>NUCLEOTIDE SEQUENCE [LARGE SCALE GENOMIC DNA]</scope>
    <source>
        <strain evidence="2">KCTC 42443</strain>
    </source>
</reference>
<dbReference type="Proteomes" id="UP000609802">
    <property type="component" value="Unassembled WGS sequence"/>
</dbReference>
<evidence type="ECO:0000313" key="1">
    <source>
        <dbReference type="EMBL" id="GHF05919.1"/>
    </source>
</evidence>
<dbReference type="EMBL" id="BNCH01000008">
    <property type="protein sequence ID" value="GHF05919.1"/>
    <property type="molecule type" value="Genomic_DNA"/>
</dbReference>